<feature type="domain" description="Trs120/TRAPPC9 third Ig-like" evidence="7">
    <location>
        <begin position="1036"/>
        <end position="1207"/>
    </location>
</feature>
<dbReference type="Pfam" id="PF26251">
    <property type="entry name" value="TPR_TRAPPC9-Trs120"/>
    <property type="match status" value="1"/>
</dbReference>
<dbReference type="Pfam" id="PF26282">
    <property type="entry name" value="Ig_TRAPPC9-Trs120_3rd"/>
    <property type="match status" value="1"/>
</dbReference>
<proteinExistence type="predicted"/>
<dbReference type="Pfam" id="PF26254">
    <property type="entry name" value="Ig_TRAPPC9-Trs120_1st"/>
    <property type="match status" value="2"/>
</dbReference>
<gene>
    <name evidence="9" type="primary">TRS120</name>
    <name evidence="9" type="ORF">PICST_81262</name>
</gene>
<dbReference type="InterPro" id="IPR058564">
    <property type="entry name" value="TPR_TRAPPC9_Trs120"/>
</dbReference>
<dbReference type="PANTHER" id="PTHR21512:SF5">
    <property type="entry name" value="TRAFFICKING PROTEIN PARTICLE COMPLEX SUBUNIT 9"/>
    <property type="match status" value="1"/>
</dbReference>
<keyword evidence="10" id="KW-1185">Reference proteome</keyword>
<dbReference type="GO" id="GO:0005802">
    <property type="term" value="C:trans-Golgi network"/>
    <property type="evidence" value="ECO:0007669"/>
    <property type="project" value="TreeGrafter"/>
</dbReference>
<evidence type="ECO:0000259" key="4">
    <source>
        <dbReference type="Pfam" id="PF08626"/>
    </source>
</evidence>
<feature type="domain" description="Trs120/TRAPPC9 first Ig-like" evidence="6">
    <location>
        <begin position="781"/>
        <end position="881"/>
    </location>
</feature>
<protein>
    <submittedName>
        <fullName evidence="9">TRS120 targeting complex (TRAPP) component involved in ER to Golgi membrane traffic</fullName>
    </submittedName>
</protein>
<dbReference type="HOGENOM" id="CLU_002231_1_0_1"/>
<sequence length="1353" mass="152407">MSTVYGYTTPANVKTLLVPINKCTSTQFNRHLQVLPPDMHEVRLLDLSPNTDLQYFNPQTFPNGRIFLDLHLAAPEANSIFLHDFEPFRKTFVVIGVASYTADINVEYHLENLAKHYPGAIVHNIIVFDTPTSEINGLNRASDHSAKSVFYHDASSDHNLTALETIICGITQNFLVALDTYAASYTNITLRSPVSITDSYILTKTINQAQKRLSSGSTSFKVSFSGPNPPSSNPIDSKSKSQQRHNGRQLKLMANFYLLAGKYVDSVQHFIDAAITLKKCDDYLWLGSALEGISNSVVLLHYIGSNHQLSSSLISSILSVSKMKLSSLSTTDLLSPKRTSVDQSSNGRTIAPSPRSSVSGSSFSFSSGADINAIPLPELIKIFSARVLFYYDQSTNDFENMVPDLVYVESILRTIKFMIGIYLGGNDSSSLLLQSIVFCKSYSNTIVNSQFFSKSDILKEIDKVFQLQLVDMGIIEQCRIYSTLASMYGDLDLVRKKAFILRFLIVGILPKLNASDGQIGKNDQNQSIRGIFEYLFTIYGINLETESSPIDASIQSQGNWVSLQIQLLRLCLRTTETLKDYPFHLKLCTLLLTRYTHCLPSDDQHKLKGKIERILFLSNRNNLKLSVPYWDPFLVRKVKFINNRNRDEVMPFLDYQNNTINTDEEVNAPFFDPYNKPLASSTFNKDKILIRDDVYQLKVQLQNPFAFEVEINDLTIVTEGNVTVQTLKNQIRPFNGTQYQQPTASRSINGSLNKARAVTTGSRKVTGANSTGMQPSLVSSNTVNSAIVVPPCSSEHFVVGFKPLQVGELKIIGFNICIGVCEEQFFRIVDKELTKVALKVKDMDGRSAKKENTLDKVCQNLRNNSIDGRISTKNLVLHVIPPQPALSLIGISMTNGWIMLLEGERFNFSIRLANNSSVLINYLSFSFWDSTIEPLNKKLNASSGSQTLPASDVYEIEWYLLQFKPFRILNKETIMEKYRTIDPQSEIKIDYEINGRRGMKESKIILEYAHKESEDLSKNYIKYVNIPLNVSIMPSLEIVGCDILPLFSDLILENLDNVLSFITKVIKADTEEISDYCLFLVDIRNSWNEKLSCSLSYSFDETSSFDVNEVIEPGKTTRFLLPVKRVSSKDVDLTKPIPSLRNKQFVKNYTITEAEEMQMREIFWLRNSLLEKLSNHWKTIETKATGKRAGSIDLRAIRLSTKMSNVLVYSKIRLLTTILDDGQQQPVAKEGTQYLLKIDEFYTLRTTIINNTESTINGILRHLPFPMSILSNTVVHSANLIKAQMSIDRKILINGVLQSPVCKKGIEPGDKIDLDLGFVILEKGEYEWGTVLDTLNKDNLQIVGREPLYISAS</sequence>
<dbReference type="InterPro" id="IPR013935">
    <property type="entry name" value="Trs120_TRAPPC9"/>
</dbReference>
<dbReference type="FunCoup" id="A3GI78">
    <property type="interactions" value="37"/>
</dbReference>
<keyword evidence="2" id="KW-0333">Golgi apparatus</keyword>
<name>A3GI78_PICST</name>
<evidence type="ECO:0000259" key="6">
    <source>
        <dbReference type="Pfam" id="PF26254"/>
    </source>
</evidence>
<dbReference type="InterPro" id="IPR058568">
    <property type="entry name" value="Ig_TRAPPC9_Trs120_4th"/>
</dbReference>
<evidence type="ECO:0000259" key="8">
    <source>
        <dbReference type="Pfam" id="PF26283"/>
    </source>
</evidence>
<comment type="subcellular location">
    <subcellularLocation>
        <location evidence="1">Golgi apparatus</location>
    </subcellularLocation>
</comment>
<dbReference type="GeneID" id="4851977"/>
<dbReference type="Proteomes" id="UP000002258">
    <property type="component" value="Chromosome 1"/>
</dbReference>
<dbReference type="STRING" id="322104.A3GI78"/>
<dbReference type="InterPro" id="IPR058565">
    <property type="entry name" value="Ig_TRAPPC9_Trs120_1st"/>
</dbReference>
<dbReference type="Pfam" id="PF26280">
    <property type="entry name" value="Ig_TRAPPC9-Trs120_2nd"/>
    <property type="match status" value="1"/>
</dbReference>
<evidence type="ECO:0000259" key="5">
    <source>
        <dbReference type="Pfam" id="PF26251"/>
    </source>
</evidence>
<feature type="domain" description="Trs120/TRAPPC9 fourth Ig-like" evidence="8">
    <location>
        <begin position="1217"/>
        <end position="1353"/>
    </location>
</feature>
<feature type="domain" description="Trs120/TRAPPC9 TPR region" evidence="5">
    <location>
        <begin position="376"/>
        <end position="621"/>
    </location>
</feature>
<dbReference type="RefSeq" id="XP_001387209.2">
    <property type="nucleotide sequence ID" value="XM_001387172.1"/>
</dbReference>
<dbReference type="Pfam" id="PF08626">
    <property type="entry name" value="TRAPPC9-Trs120"/>
    <property type="match status" value="1"/>
</dbReference>
<comment type="caution">
    <text evidence="9">The sequence shown here is derived from an EMBL/GenBank/DDBJ whole genome shotgun (WGS) entry which is preliminary data.</text>
</comment>
<dbReference type="InterPro" id="IPR058563">
    <property type="entry name" value="Trs120_TRAPPC9_N"/>
</dbReference>
<evidence type="ECO:0000256" key="3">
    <source>
        <dbReference type="SAM" id="MobiDB-lite"/>
    </source>
</evidence>
<evidence type="ECO:0000313" key="10">
    <source>
        <dbReference type="Proteomes" id="UP000002258"/>
    </source>
</evidence>
<feature type="domain" description="Trs120/TRAPPC9 first Ig-like" evidence="6">
    <location>
        <begin position="655"/>
        <end position="722"/>
    </location>
</feature>
<dbReference type="OMA" id="EHSRDRM"/>
<feature type="domain" description="Trs120/TRAPPC9 N-terminal" evidence="4">
    <location>
        <begin position="5"/>
        <end position="312"/>
    </location>
</feature>
<dbReference type="EMBL" id="AAVQ01000002">
    <property type="protein sequence ID" value="EAZ63186.2"/>
    <property type="molecule type" value="Genomic_DNA"/>
</dbReference>
<dbReference type="eggNOG" id="KOG1953">
    <property type="taxonomic scope" value="Eukaryota"/>
</dbReference>
<reference evidence="9 10" key="1">
    <citation type="journal article" date="2007" name="Nat. Biotechnol.">
        <title>Genome sequence of the lignocellulose-bioconverting and xylose-fermenting yeast Pichia stipitis.</title>
        <authorList>
            <person name="Jeffries T.W."/>
            <person name="Grigoriev I.V."/>
            <person name="Grimwood J."/>
            <person name="Laplaza J.M."/>
            <person name="Aerts A."/>
            <person name="Salamov A."/>
            <person name="Schmutz J."/>
            <person name="Lindquist E."/>
            <person name="Dehal P."/>
            <person name="Shapiro H."/>
            <person name="Jin Y.S."/>
            <person name="Passoth V."/>
            <person name="Richardson P.M."/>
        </authorList>
    </citation>
    <scope>NUCLEOTIDE SEQUENCE [LARGE SCALE GENOMIC DNA]</scope>
    <source>
        <strain evidence="10">ATCC 58785 / CBS 6054 / NBRC 10063 / NRRL Y-11545</strain>
    </source>
</reference>
<dbReference type="Pfam" id="PF26283">
    <property type="entry name" value="Ig_TRAPPC9-Trs120_4th"/>
    <property type="match status" value="1"/>
</dbReference>
<dbReference type="KEGG" id="pic:PICST_81262"/>
<organism evidence="9 10">
    <name type="scientific">Scheffersomyces stipitis (strain ATCC 58785 / CBS 6054 / NBRC 10063 / NRRL Y-11545)</name>
    <name type="common">Yeast</name>
    <name type="synonym">Pichia stipitis</name>
    <dbReference type="NCBI Taxonomy" id="322104"/>
    <lineage>
        <taxon>Eukaryota</taxon>
        <taxon>Fungi</taxon>
        <taxon>Dikarya</taxon>
        <taxon>Ascomycota</taxon>
        <taxon>Saccharomycotina</taxon>
        <taxon>Pichiomycetes</taxon>
        <taxon>Debaryomycetaceae</taxon>
        <taxon>Scheffersomyces</taxon>
    </lineage>
</organism>
<evidence type="ECO:0000256" key="1">
    <source>
        <dbReference type="ARBA" id="ARBA00004555"/>
    </source>
</evidence>
<evidence type="ECO:0000256" key="2">
    <source>
        <dbReference type="ARBA" id="ARBA00023034"/>
    </source>
</evidence>
<feature type="region of interest" description="Disordered" evidence="3">
    <location>
        <begin position="336"/>
        <end position="360"/>
    </location>
</feature>
<accession>A3GI78</accession>
<feature type="compositionally biased region" description="Polar residues" evidence="3">
    <location>
        <begin position="337"/>
        <end position="348"/>
    </location>
</feature>
<evidence type="ECO:0000259" key="7">
    <source>
        <dbReference type="Pfam" id="PF26282"/>
    </source>
</evidence>
<dbReference type="OrthoDB" id="27962at2759"/>
<dbReference type="PANTHER" id="PTHR21512">
    <property type="entry name" value="TRAFFICKING PROTEIN PARTICLE COMPLEX SUBUNIT 9"/>
    <property type="match status" value="1"/>
</dbReference>
<dbReference type="InParanoid" id="A3GI78"/>
<feature type="region of interest" description="Disordered" evidence="3">
    <location>
        <begin position="218"/>
        <end position="244"/>
    </location>
</feature>
<dbReference type="InterPro" id="IPR058567">
    <property type="entry name" value="Ig_TRAPPC9_Trs120_3rd"/>
</dbReference>
<evidence type="ECO:0000313" key="9">
    <source>
        <dbReference type="EMBL" id="EAZ63186.2"/>
    </source>
</evidence>